<accession>A0A0G4FWD4</accession>
<dbReference type="VEuPathDB" id="CryptoDB:Cvel_19105"/>
<gene>
    <name evidence="1" type="ORF">Cvel_19105</name>
</gene>
<name>A0A0G4FWD4_9ALVE</name>
<evidence type="ECO:0000313" key="1">
    <source>
        <dbReference type="EMBL" id="CEM19516.1"/>
    </source>
</evidence>
<protein>
    <submittedName>
        <fullName evidence="1">Uncharacterized protein</fullName>
    </submittedName>
</protein>
<dbReference type="PhylomeDB" id="A0A0G4FWD4"/>
<dbReference type="EMBL" id="CDMZ01000687">
    <property type="protein sequence ID" value="CEM19516.1"/>
    <property type="molecule type" value="Genomic_DNA"/>
</dbReference>
<organism evidence="1">
    <name type="scientific">Chromera velia CCMP2878</name>
    <dbReference type="NCBI Taxonomy" id="1169474"/>
    <lineage>
        <taxon>Eukaryota</taxon>
        <taxon>Sar</taxon>
        <taxon>Alveolata</taxon>
        <taxon>Colpodellida</taxon>
        <taxon>Chromeraceae</taxon>
        <taxon>Chromera</taxon>
    </lineage>
</organism>
<sequence length="747" mass="81543">MSHLLKYKAAVEKPFFKEMVGSEPIQDYRGTYRQFRITARASLVEKGAGRTVHLKRPAQLVLENSHHEGGAPSLVHTISHDSSAQNLPDLVFKAEDEEKVKAEKRARDYADVFESETVTHIAQIMEDVLAYRAAYRAFRMGEAKGAHGELSEVAQRMTREHIRVLPIAQEKQVQVRRQSSFVWKGRRQEFEKKQRQRAEQEQKLAEELAGLDLEGAEEDFTLTGLDEAEKEAAGIPVGISIKTEGWNPTDLHVHFGAGKLGMGLLLPALQAARSPFCIIEPGFPMWNDLMAPLPVQEEGRKYRVLTMAVNGEALSRLIVVPPGGAVPSSFIEAMLKRKRPARKLEEGSIVYDGVFILYPPGGEDGEGGTALRQAVAYATSFSTSVGPAMPAVAGLLIKLKKQQREKEGPSEAGSLPPALPTLYGCENDHNGVEKMKEQLGGVIDVVDVMVDRICSNRTVEPAEGVDFRHEVTAEPYTGAIVVLTPRVEDFVPSYLPGLGGENLLLPPVDTAAQYLANRKIMIVNGMHTTLAFSTLCSKIPPHPEGGGLATPVEDLPLLSPMEAQSPWKEDLWAWAAARCLMVIAAHPPEVIKTAHGFSDDGEVVQELLRFARTTLERFSSVKDTTGRVLSGGVTTRWQGRLNTCLDFLSKMPIGVIPLGKRILRAAGVNEGHMRRAVRRLVDDSKRFTDFANKKIPLSHPAEALPPATPGIHKESSPVHKAAAHLAAASILRARAGSRAKTSVGAGG</sequence>
<proteinExistence type="predicted"/>
<reference evidence="1" key="1">
    <citation type="submission" date="2014-11" db="EMBL/GenBank/DDBJ databases">
        <authorList>
            <person name="Otto D Thomas"/>
            <person name="Naeem Raeece"/>
        </authorList>
    </citation>
    <scope>NUCLEOTIDE SEQUENCE</scope>
</reference>
<dbReference type="AlphaFoldDB" id="A0A0G4FWD4"/>